<evidence type="ECO:0000256" key="1">
    <source>
        <dbReference type="SAM" id="MobiDB-lite"/>
    </source>
</evidence>
<name>A0A401GV85_9APHY</name>
<sequence length="106" mass="11901">MCYHLITYIEYGCAHQYPTRRHYIDCNGGNCRRSKYHKPIPHDCANECDDIMLPDQSIVMNVVREPCHICLGIDPSSTGDSVRGRQINSGHSGSESEAETTDRGSE</sequence>
<dbReference type="GeneID" id="38783052"/>
<comment type="caution">
    <text evidence="2">The sequence shown here is derived from an EMBL/GenBank/DDBJ whole genome shotgun (WGS) entry which is preliminary data.</text>
</comment>
<protein>
    <submittedName>
        <fullName evidence="2">Uncharacterized protein</fullName>
    </submittedName>
</protein>
<gene>
    <name evidence="2" type="ORF">SCP_0900120</name>
</gene>
<keyword evidence="3" id="KW-1185">Reference proteome</keyword>
<organism evidence="2 3">
    <name type="scientific">Sparassis crispa</name>
    <dbReference type="NCBI Taxonomy" id="139825"/>
    <lineage>
        <taxon>Eukaryota</taxon>
        <taxon>Fungi</taxon>
        <taxon>Dikarya</taxon>
        <taxon>Basidiomycota</taxon>
        <taxon>Agaricomycotina</taxon>
        <taxon>Agaricomycetes</taxon>
        <taxon>Polyporales</taxon>
        <taxon>Sparassidaceae</taxon>
        <taxon>Sparassis</taxon>
    </lineage>
</organism>
<feature type="region of interest" description="Disordered" evidence="1">
    <location>
        <begin position="73"/>
        <end position="106"/>
    </location>
</feature>
<dbReference type="InParanoid" id="A0A401GV85"/>
<dbReference type="AlphaFoldDB" id="A0A401GV85"/>
<proteinExistence type="predicted"/>
<dbReference type="Proteomes" id="UP000287166">
    <property type="component" value="Unassembled WGS sequence"/>
</dbReference>
<evidence type="ECO:0000313" key="2">
    <source>
        <dbReference type="EMBL" id="GBE86135.1"/>
    </source>
</evidence>
<feature type="compositionally biased region" description="Polar residues" evidence="1">
    <location>
        <begin position="75"/>
        <end position="95"/>
    </location>
</feature>
<dbReference type="EMBL" id="BFAD01000009">
    <property type="protein sequence ID" value="GBE86135.1"/>
    <property type="molecule type" value="Genomic_DNA"/>
</dbReference>
<evidence type="ECO:0000313" key="3">
    <source>
        <dbReference type="Proteomes" id="UP000287166"/>
    </source>
</evidence>
<dbReference type="OrthoDB" id="2800331at2759"/>
<dbReference type="RefSeq" id="XP_027617048.1">
    <property type="nucleotide sequence ID" value="XM_027761247.1"/>
</dbReference>
<accession>A0A401GV85</accession>
<reference evidence="2 3" key="1">
    <citation type="journal article" date="2018" name="Sci. Rep.">
        <title>Genome sequence of the cauliflower mushroom Sparassis crispa (Hanabiratake) and its association with beneficial usage.</title>
        <authorList>
            <person name="Kiyama R."/>
            <person name="Furutani Y."/>
            <person name="Kawaguchi K."/>
            <person name="Nakanishi T."/>
        </authorList>
    </citation>
    <scope>NUCLEOTIDE SEQUENCE [LARGE SCALE GENOMIC DNA]</scope>
</reference>